<feature type="transmembrane region" description="Helical" evidence="1">
    <location>
        <begin position="287"/>
        <end position="304"/>
    </location>
</feature>
<organism evidence="3">
    <name type="scientific">Shigella flexneri 3a</name>
    <dbReference type="NCBI Taxonomy" id="424717"/>
    <lineage>
        <taxon>Bacteria</taxon>
        <taxon>Pseudomonadati</taxon>
        <taxon>Pseudomonadota</taxon>
        <taxon>Gammaproteobacteria</taxon>
        <taxon>Enterobacterales</taxon>
        <taxon>Enterobacteriaceae</taxon>
        <taxon>Shigella</taxon>
    </lineage>
</organism>
<proteinExistence type="predicted"/>
<evidence type="ECO:0000259" key="2">
    <source>
        <dbReference type="Pfam" id="PF01757"/>
    </source>
</evidence>
<dbReference type="GO" id="GO:0016020">
    <property type="term" value="C:membrane"/>
    <property type="evidence" value="ECO:0007669"/>
    <property type="project" value="TreeGrafter"/>
</dbReference>
<feature type="transmembrane region" description="Helical" evidence="1">
    <location>
        <begin position="234"/>
        <end position="251"/>
    </location>
</feature>
<feature type="transmembrane region" description="Helical" evidence="1">
    <location>
        <begin position="95"/>
        <end position="117"/>
    </location>
</feature>
<feature type="transmembrane region" description="Helical" evidence="1">
    <location>
        <begin position="199"/>
        <end position="222"/>
    </location>
</feature>
<dbReference type="PANTHER" id="PTHR23028">
    <property type="entry name" value="ACETYLTRANSFERASE"/>
    <property type="match status" value="1"/>
</dbReference>
<keyword evidence="1" id="KW-0812">Transmembrane</keyword>
<geneLocation type="plasmid" evidence="3">
    <name>p3</name>
</geneLocation>
<gene>
    <name evidence="3" type="ORF">GIKAMPNB_00002</name>
</gene>
<dbReference type="InterPro" id="IPR002656">
    <property type="entry name" value="Acyl_transf_3_dom"/>
</dbReference>
<dbReference type="EMBL" id="MW396863">
    <property type="protein sequence ID" value="QSE36984.1"/>
    <property type="molecule type" value="Genomic_DNA"/>
</dbReference>
<sequence length="397" mass="45497">MTKLSAPSEHKHYQCVLLLKILESSFRCSRMCSYGIISVNFTSSTKGDNLNSEIKVMSNRDPSIDTLRVTACIFVIISHYGYIFSQTRLSFIPSFYGGVLGQVGVSLFFFISGYLAFISLDRKNTIDYFLDKGVRILTPYIITYFFISLLLILLSYLNKEIINTVPLVSIMTTGGQYTRIIPVFFALDGILNAHFSYDFLFLTGEWFIGCVIMLYVISPIVFHVMNTFTFKRNIFFLFVITITTFPISNISSSFLNFPFWFFACRLPEFMVGMLASNTKMKLQKNTTVILSVVICILTVLLIGPNEFKTNIVNHQLSIIPLMCISIIIYKAALIINKKFNLYFFNSYAKCIYISMLIQHVVIYRLTSIIEINNASVFGYLFILLMVFFLTFYLSNLT</sequence>
<name>A0A896ZGQ0_SHIFL</name>
<feature type="domain" description="Acyltransferase 3" evidence="2">
    <location>
        <begin position="62"/>
        <end position="393"/>
    </location>
</feature>
<dbReference type="GO" id="GO:0016747">
    <property type="term" value="F:acyltransferase activity, transferring groups other than amino-acyl groups"/>
    <property type="evidence" value="ECO:0007669"/>
    <property type="project" value="InterPro"/>
</dbReference>
<feature type="transmembrane region" description="Helical" evidence="1">
    <location>
        <begin position="316"/>
        <end position="335"/>
    </location>
</feature>
<evidence type="ECO:0000313" key="3">
    <source>
        <dbReference type="EMBL" id="QSE36984.1"/>
    </source>
</evidence>
<feature type="transmembrane region" description="Helical" evidence="1">
    <location>
        <begin position="377"/>
        <end position="394"/>
    </location>
</feature>
<dbReference type="AlphaFoldDB" id="A0A896ZGQ0"/>
<keyword evidence="3" id="KW-0614">Plasmid</keyword>
<dbReference type="PANTHER" id="PTHR23028:SF53">
    <property type="entry name" value="ACYL_TRANSF_3 DOMAIN-CONTAINING PROTEIN"/>
    <property type="match status" value="1"/>
</dbReference>
<reference evidence="3" key="1">
    <citation type="submission" date="2020-12" db="EMBL/GenBank/DDBJ databases">
        <authorList>
            <person name="Locke R.K."/>
        </authorList>
    </citation>
    <scope>NUCLEOTIDE SEQUENCE</scope>
    <source>
        <strain evidence="3">888048</strain>
        <plasmid evidence="3">p3</plasmid>
    </source>
</reference>
<reference evidence="3" key="2">
    <citation type="submission" date="2021-03" db="EMBL/GenBank/DDBJ databases">
        <title>Acquisition and loss of CTX-M plasmids in Shigella species associated with MSM transmission in the UK.</title>
        <authorList>
            <person name="Greig D.R."/>
            <person name="Jenkins C."/>
            <person name="Dallman T.J."/>
            <person name="Cowley L.A."/>
        </authorList>
    </citation>
    <scope>NUCLEOTIDE SEQUENCE</scope>
    <source>
        <strain evidence="3">888048</strain>
        <plasmid evidence="3">p3</plasmid>
    </source>
</reference>
<dbReference type="GO" id="GO:0000271">
    <property type="term" value="P:polysaccharide biosynthetic process"/>
    <property type="evidence" value="ECO:0007669"/>
    <property type="project" value="TreeGrafter"/>
</dbReference>
<feature type="transmembrane region" description="Helical" evidence="1">
    <location>
        <begin position="66"/>
        <end position="83"/>
    </location>
</feature>
<feature type="transmembrane region" description="Helical" evidence="1">
    <location>
        <begin position="164"/>
        <end position="187"/>
    </location>
</feature>
<evidence type="ECO:0000256" key="1">
    <source>
        <dbReference type="SAM" id="Phobius"/>
    </source>
</evidence>
<accession>A0A896ZGQ0</accession>
<feature type="transmembrane region" description="Helical" evidence="1">
    <location>
        <begin position="137"/>
        <end position="157"/>
    </location>
</feature>
<dbReference type="Pfam" id="PF01757">
    <property type="entry name" value="Acyl_transf_3"/>
    <property type="match status" value="1"/>
</dbReference>
<dbReference type="InterPro" id="IPR050879">
    <property type="entry name" value="Acyltransferase_3"/>
</dbReference>
<keyword evidence="1" id="KW-1133">Transmembrane helix</keyword>
<feature type="transmembrane region" description="Helical" evidence="1">
    <location>
        <begin position="347"/>
        <end position="365"/>
    </location>
</feature>
<protein>
    <recommendedName>
        <fullName evidence="2">Acyltransferase 3 domain-containing protein</fullName>
    </recommendedName>
</protein>
<keyword evidence="1" id="KW-0472">Membrane</keyword>